<evidence type="ECO:0000313" key="2">
    <source>
        <dbReference type="Proteomes" id="UP000789525"/>
    </source>
</evidence>
<evidence type="ECO:0000313" key="1">
    <source>
        <dbReference type="EMBL" id="CAG8716154.1"/>
    </source>
</evidence>
<keyword evidence="2" id="KW-1185">Reference proteome</keyword>
<gene>
    <name evidence="1" type="ORF">ACOLOM_LOCUS10910</name>
</gene>
<comment type="caution">
    <text evidence="1">The sequence shown here is derived from an EMBL/GenBank/DDBJ whole genome shotgun (WGS) entry which is preliminary data.</text>
</comment>
<dbReference type="Proteomes" id="UP000789525">
    <property type="component" value="Unassembled WGS sequence"/>
</dbReference>
<protein>
    <submittedName>
        <fullName evidence="1">7690_t:CDS:1</fullName>
    </submittedName>
</protein>
<accession>A0ACA9PN67</accession>
<organism evidence="1 2">
    <name type="scientific">Acaulospora colombiana</name>
    <dbReference type="NCBI Taxonomy" id="27376"/>
    <lineage>
        <taxon>Eukaryota</taxon>
        <taxon>Fungi</taxon>
        <taxon>Fungi incertae sedis</taxon>
        <taxon>Mucoromycota</taxon>
        <taxon>Glomeromycotina</taxon>
        <taxon>Glomeromycetes</taxon>
        <taxon>Diversisporales</taxon>
        <taxon>Acaulosporaceae</taxon>
        <taxon>Acaulospora</taxon>
    </lineage>
</organism>
<proteinExistence type="predicted"/>
<reference evidence="1" key="1">
    <citation type="submission" date="2021-06" db="EMBL/GenBank/DDBJ databases">
        <authorList>
            <person name="Kallberg Y."/>
            <person name="Tangrot J."/>
            <person name="Rosling A."/>
        </authorList>
    </citation>
    <scope>NUCLEOTIDE SEQUENCE</scope>
    <source>
        <strain evidence="1">CL356</strain>
    </source>
</reference>
<sequence length="152" mass="17093">PTAEEIYARIAGDKEKGKLAMGEVYQPLVRARRLPSTIGSSALDLPMKIVDILNELVKDGQNGLVFENSDQLASHLQTLLRGFPDCEPLERLRLSFSEGATSPSSRPKRKWGTWNDNWDNKVKPLVMSEISQRSDAWLQGFADRHRLANMSD</sequence>
<dbReference type="EMBL" id="CAJVPT010037002">
    <property type="protein sequence ID" value="CAG8716154.1"/>
    <property type="molecule type" value="Genomic_DNA"/>
</dbReference>
<name>A0ACA9PN67_9GLOM</name>
<feature type="non-terminal residue" evidence="1">
    <location>
        <position position="1"/>
    </location>
</feature>